<protein>
    <submittedName>
        <fullName evidence="1">Uncharacterized domain protein</fullName>
    </submittedName>
</protein>
<sequence>MSRLSSGQLIFTGENPLEAARAFAAADPYVTNGVVTSWTARKWTTVIGQEAATPARPT</sequence>
<dbReference type="InterPro" id="IPR011008">
    <property type="entry name" value="Dimeric_a/b-barrel"/>
</dbReference>
<dbReference type="STRING" id="861266.ARTSIC4J27_3139"/>
<reference evidence="2" key="1">
    <citation type="journal article" date="2014" name="Genome Announc.">
        <title>Genome Sequence of Arthrobacter siccitolerans 4J27, a Xeroprotectant-Producing Desiccation-Tolerant Microorganism.</title>
        <authorList>
            <person name="Manzanera M."/>
            <person name="Santa-Cruz-Calvo L."/>
            <person name="Vilchez J.I."/>
            <person name="Garcia-Fontana C."/>
            <person name="Silva-Castro G.A."/>
            <person name="Calvo C."/>
            <person name="Gonzalez-Lopez J."/>
        </authorList>
    </citation>
    <scope>NUCLEOTIDE SEQUENCE [LARGE SCALE GENOMIC DNA]</scope>
    <source>
        <strain evidence="2">4J27</strain>
    </source>
</reference>
<proteinExistence type="predicted"/>
<dbReference type="RefSeq" id="WP_167344681.1">
    <property type="nucleotide sequence ID" value="NZ_CAQI01000048.1"/>
</dbReference>
<keyword evidence="2" id="KW-1185">Reference proteome</keyword>
<dbReference type="SUPFAM" id="SSF54909">
    <property type="entry name" value="Dimeric alpha+beta barrel"/>
    <property type="match status" value="1"/>
</dbReference>
<dbReference type="Proteomes" id="UP000035722">
    <property type="component" value="Unassembled WGS sequence"/>
</dbReference>
<evidence type="ECO:0000313" key="1">
    <source>
        <dbReference type="EMBL" id="CCQ47159.1"/>
    </source>
</evidence>
<dbReference type="AlphaFoldDB" id="A0A024H5W5"/>
<gene>
    <name evidence="1" type="ORF">ARTSIC4J27_3139</name>
</gene>
<comment type="caution">
    <text evidence="1">The sequence shown here is derived from an EMBL/GenBank/DDBJ whole genome shotgun (WGS) entry which is preliminary data.</text>
</comment>
<dbReference type="EMBL" id="CAQI01000048">
    <property type="protein sequence ID" value="CCQ47159.1"/>
    <property type="molecule type" value="Genomic_DNA"/>
</dbReference>
<evidence type="ECO:0000313" key="2">
    <source>
        <dbReference type="Proteomes" id="UP000035722"/>
    </source>
</evidence>
<dbReference type="Gene3D" id="3.30.70.1060">
    <property type="entry name" value="Dimeric alpha+beta barrel"/>
    <property type="match status" value="1"/>
</dbReference>
<name>A0A024H5W5_9MICC</name>
<accession>A0A024H5W5</accession>
<organism evidence="1 2">
    <name type="scientific">Pseudarthrobacter siccitolerans</name>
    <dbReference type="NCBI Taxonomy" id="861266"/>
    <lineage>
        <taxon>Bacteria</taxon>
        <taxon>Bacillati</taxon>
        <taxon>Actinomycetota</taxon>
        <taxon>Actinomycetes</taxon>
        <taxon>Micrococcales</taxon>
        <taxon>Micrococcaceae</taxon>
        <taxon>Pseudarthrobacter</taxon>
    </lineage>
</organism>